<dbReference type="Proteomes" id="UP001054945">
    <property type="component" value="Unassembled WGS sequence"/>
</dbReference>
<dbReference type="SMART" id="SM00225">
    <property type="entry name" value="BTB"/>
    <property type="match status" value="1"/>
</dbReference>
<keyword evidence="3" id="KW-1185">Reference proteome</keyword>
<dbReference type="PROSITE" id="PS50097">
    <property type="entry name" value="BTB"/>
    <property type="match status" value="1"/>
</dbReference>
<evidence type="ECO:0000313" key="3">
    <source>
        <dbReference type="Proteomes" id="UP001054945"/>
    </source>
</evidence>
<evidence type="ECO:0000313" key="2">
    <source>
        <dbReference type="EMBL" id="GIY26318.1"/>
    </source>
</evidence>
<dbReference type="SUPFAM" id="SSF49599">
    <property type="entry name" value="TRAF domain-like"/>
    <property type="match status" value="1"/>
</dbReference>
<proteinExistence type="predicted"/>
<evidence type="ECO:0000259" key="1">
    <source>
        <dbReference type="PROSITE" id="PS50097"/>
    </source>
</evidence>
<sequence>MASQRLSQKNAFCITWIVENFDHNLLGCSGRLESPEFIVDTMEKTKWRLSVYSLRHSGTVDFSLYRVEECEGPPNIEVEFQFELLAVDGSTLTSNVGESSFQKGVRSSRFQFQICKQMFRSNKSSYLPHGKLTLRCTMRKINGYMETTACLARTIMGVKRRSFDWKFSYYNLLKAEKITYRIKQASDEEIDITLHLSVRREEPCDKMSITLVPDFKTPMRVTFKYALFDASGKSLKCGEEKYCFFNVDNEWAFQLLSLEKEQSKKISSLPNDHLTLQCECAYATKITHHQIENIGQPQDSHRAQEHPHPSVTEKALTEPLNTLKDHLSSLHRESFLSDVILKTNTSTHPAHKNILSARSPVFKAMFLTEMKEKSGQCVEIPDLDEETVRLMLQFMYTADLPDLCLPGILPADCTRLLTSTRSSP</sequence>
<dbReference type="CDD" id="cd00121">
    <property type="entry name" value="MATH"/>
    <property type="match status" value="1"/>
</dbReference>
<name>A0AAV4RVE3_CAEEX</name>
<dbReference type="CDD" id="cd18186">
    <property type="entry name" value="BTB_POZ_ZBTB_KLHL-like"/>
    <property type="match status" value="1"/>
</dbReference>
<comment type="caution">
    <text evidence="2">The sequence shown here is derived from an EMBL/GenBank/DDBJ whole genome shotgun (WGS) entry which is preliminary data.</text>
</comment>
<accession>A0AAV4RVE3</accession>
<dbReference type="InterPro" id="IPR000210">
    <property type="entry name" value="BTB/POZ_dom"/>
</dbReference>
<dbReference type="AlphaFoldDB" id="A0AAV4RVE3"/>
<dbReference type="SUPFAM" id="SSF54695">
    <property type="entry name" value="POZ domain"/>
    <property type="match status" value="1"/>
</dbReference>
<dbReference type="GO" id="GO:0030163">
    <property type="term" value="P:protein catabolic process"/>
    <property type="evidence" value="ECO:0007669"/>
    <property type="project" value="UniProtKB-ARBA"/>
</dbReference>
<dbReference type="Gene3D" id="3.30.710.10">
    <property type="entry name" value="Potassium Channel Kv1.1, Chain A"/>
    <property type="match status" value="1"/>
</dbReference>
<feature type="domain" description="BTB" evidence="1">
    <location>
        <begin position="337"/>
        <end position="400"/>
    </location>
</feature>
<dbReference type="EMBL" id="BPLR01008667">
    <property type="protein sequence ID" value="GIY26318.1"/>
    <property type="molecule type" value="Genomic_DNA"/>
</dbReference>
<dbReference type="Gene3D" id="2.60.210.10">
    <property type="entry name" value="Apoptosis, Tumor Necrosis Factor Receptor Associated Protein 2, Chain A"/>
    <property type="match status" value="1"/>
</dbReference>
<reference evidence="2 3" key="1">
    <citation type="submission" date="2021-06" db="EMBL/GenBank/DDBJ databases">
        <title>Caerostris extrusa draft genome.</title>
        <authorList>
            <person name="Kono N."/>
            <person name="Arakawa K."/>
        </authorList>
    </citation>
    <scope>NUCLEOTIDE SEQUENCE [LARGE SCALE GENOMIC DNA]</scope>
</reference>
<gene>
    <name evidence="2" type="primary">mel-26_0</name>
    <name evidence="2" type="ORF">CEXT_117451</name>
</gene>
<dbReference type="Pfam" id="PF00651">
    <property type="entry name" value="BTB"/>
    <property type="match status" value="1"/>
</dbReference>
<dbReference type="InterPro" id="IPR011333">
    <property type="entry name" value="SKP1/BTB/POZ_sf"/>
</dbReference>
<organism evidence="2 3">
    <name type="scientific">Caerostris extrusa</name>
    <name type="common">Bark spider</name>
    <name type="synonym">Caerostris bankana</name>
    <dbReference type="NCBI Taxonomy" id="172846"/>
    <lineage>
        <taxon>Eukaryota</taxon>
        <taxon>Metazoa</taxon>
        <taxon>Ecdysozoa</taxon>
        <taxon>Arthropoda</taxon>
        <taxon>Chelicerata</taxon>
        <taxon>Arachnida</taxon>
        <taxon>Araneae</taxon>
        <taxon>Araneomorphae</taxon>
        <taxon>Entelegynae</taxon>
        <taxon>Araneoidea</taxon>
        <taxon>Araneidae</taxon>
        <taxon>Caerostris</taxon>
    </lineage>
</organism>
<dbReference type="InterPro" id="IPR008974">
    <property type="entry name" value="TRAF-like"/>
</dbReference>
<protein>
    <submittedName>
        <fullName evidence="2">Protein maternal effect lethal 26</fullName>
    </submittedName>
</protein>
<dbReference type="PANTHER" id="PTHR24413">
    <property type="entry name" value="SPECKLE-TYPE POZ PROTEIN"/>
    <property type="match status" value="1"/>
</dbReference>
<dbReference type="InterPro" id="IPR002083">
    <property type="entry name" value="MATH/TRAF_dom"/>
</dbReference>